<accession>A0A7W8JVF9</accession>
<dbReference type="RefSeq" id="WP_184132993.1">
    <property type="nucleotide sequence ID" value="NZ_JACHFL010000006.1"/>
</dbReference>
<organism evidence="1 2">
    <name type="scientific">Deinococcus humi</name>
    <dbReference type="NCBI Taxonomy" id="662880"/>
    <lineage>
        <taxon>Bacteria</taxon>
        <taxon>Thermotogati</taxon>
        <taxon>Deinococcota</taxon>
        <taxon>Deinococci</taxon>
        <taxon>Deinococcales</taxon>
        <taxon>Deinococcaceae</taxon>
        <taxon>Deinococcus</taxon>
    </lineage>
</organism>
<name>A0A7W8JVF9_9DEIO</name>
<dbReference type="Proteomes" id="UP000552709">
    <property type="component" value="Unassembled WGS sequence"/>
</dbReference>
<evidence type="ECO:0000313" key="1">
    <source>
        <dbReference type="EMBL" id="MBB5363670.1"/>
    </source>
</evidence>
<evidence type="ECO:0000313" key="2">
    <source>
        <dbReference type="Proteomes" id="UP000552709"/>
    </source>
</evidence>
<comment type="caution">
    <text evidence="1">The sequence shown here is derived from an EMBL/GenBank/DDBJ whole genome shotgun (WGS) entry which is preliminary data.</text>
</comment>
<protein>
    <submittedName>
        <fullName evidence="1">Uncharacterized protein</fullName>
    </submittedName>
</protein>
<reference evidence="1 2" key="1">
    <citation type="submission" date="2020-08" db="EMBL/GenBank/DDBJ databases">
        <title>Genomic Encyclopedia of Type Strains, Phase IV (KMG-IV): sequencing the most valuable type-strain genomes for metagenomic binning, comparative biology and taxonomic classification.</title>
        <authorList>
            <person name="Goeker M."/>
        </authorList>
    </citation>
    <scope>NUCLEOTIDE SEQUENCE [LARGE SCALE GENOMIC DNA]</scope>
    <source>
        <strain evidence="1 2">DSM 27939</strain>
    </source>
</reference>
<dbReference type="EMBL" id="JACHFL010000006">
    <property type="protein sequence ID" value="MBB5363670.1"/>
    <property type="molecule type" value="Genomic_DNA"/>
</dbReference>
<keyword evidence="2" id="KW-1185">Reference proteome</keyword>
<gene>
    <name evidence="1" type="ORF">HNQ08_002776</name>
</gene>
<dbReference type="AlphaFoldDB" id="A0A7W8JVF9"/>
<sequence length="76" mass="8979">MLMSRQEANLAILERLLEAVEAEPNQQFGQLLWNFGVLMPAEEGGIKDPYEDESIAILKRMEKRIEELKKWRYDKK</sequence>
<proteinExistence type="predicted"/>